<keyword evidence="1" id="KW-1133">Transmembrane helix</keyword>
<keyword evidence="1" id="KW-0812">Transmembrane</keyword>
<reference evidence="3" key="1">
    <citation type="submission" date="2015-01" db="EMBL/GenBank/DDBJ databases">
        <authorList>
            <person name="Aksoy S."/>
            <person name="Warren W."/>
            <person name="Wilson R.K."/>
        </authorList>
    </citation>
    <scope>NUCLEOTIDE SEQUENCE [LARGE SCALE GENOMIC DNA]</scope>
    <source>
        <strain evidence="3">IAEA</strain>
    </source>
</reference>
<organism evidence="2 3">
    <name type="scientific">Glossina palpalis gambiensis</name>
    <dbReference type="NCBI Taxonomy" id="67801"/>
    <lineage>
        <taxon>Eukaryota</taxon>
        <taxon>Metazoa</taxon>
        <taxon>Ecdysozoa</taxon>
        <taxon>Arthropoda</taxon>
        <taxon>Hexapoda</taxon>
        <taxon>Insecta</taxon>
        <taxon>Pterygota</taxon>
        <taxon>Neoptera</taxon>
        <taxon>Endopterygota</taxon>
        <taxon>Diptera</taxon>
        <taxon>Brachycera</taxon>
        <taxon>Muscomorpha</taxon>
        <taxon>Hippoboscoidea</taxon>
        <taxon>Glossinidae</taxon>
        <taxon>Glossina</taxon>
    </lineage>
</organism>
<dbReference type="AlphaFoldDB" id="A0A1B0C3C7"/>
<dbReference type="EnsemblMetazoa" id="GPPI047955-RA">
    <property type="protein sequence ID" value="GPPI047955-PA"/>
    <property type="gene ID" value="GPPI047955"/>
</dbReference>
<protein>
    <submittedName>
        <fullName evidence="2">Uncharacterized protein</fullName>
    </submittedName>
</protein>
<keyword evidence="1" id="KW-0472">Membrane</keyword>
<accession>A0A1B0C3C7</accession>
<sequence>MIPRRRNRPGRCEPDLWFESQKEIRVLPKIARYRQGKCVKSVHEKKLEAVGFTQFLTVVNGFVIMCIINFYLNVSTSLPVLILNKTTFRNQTCIVLLSIRRFCVWAPPEEAPLLVDGVAPEVDEAAATVVALAKPTDEEIAWCATFFFCGPALCLVIKVVARRSAFNVTVRRCASKSLSNTVIFMSRAVRNKRLYILSSNSKVPVYIKLTIGTTTSACSSFGIIMASSTTSQVCSSTLK</sequence>
<evidence type="ECO:0000313" key="2">
    <source>
        <dbReference type="EnsemblMetazoa" id="GPPI047955-PA"/>
    </source>
</evidence>
<feature type="transmembrane region" description="Helical" evidence="1">
    <location>
        <begin position="139"/>
        <end position="161"/>
    </location>
</feature>
<evidence type="ECO:0000256" key="1">
    <source>
        <dbReference type="SAM" id="Phobius"/>
    </source>
</evidence>
<reference evidence="2" key="2">
    <citation type="submission" date="2020-05" db="UniProtKB">
        <authorList>
            <consortium name="EnsemblMetazoa"/>
        </authorList>
    </citation>
    <scope>IDENTIFICATION</scope>
    <source>
        <strain evidence="2">IAEA</strain>
    </source>
</reference>
<keyword evidence="3" id="KW-1185">Reference proteome</keyword>
<dbReference type="Proteomes" id="UP000092460">
    <property type="component" value="Unassembled WGS sequence"/>
</dbReference>
<name>A0A1B0C3C7_9MUSC</name>
<feature type="transmembrane region" description="Helical" evidence="1">
    <location>
        <begin position="49"/>
        <end position="72"/>
    </location>
</feature>
<evidence type="ECO:0000313" key="3">
    <source>
        <dbReference type="Proteomes" id="UP000092460"/>
    </source>
</evidence>
<dbReference type="STRING" id="67801.A0A1B0C3C7"/>
<proteinExistence type="predicted"/>
<dbReference type="EMBL" id="JXJN01024892">
    <property type="status" value="NOT_ANNOTATED_CDS"/>
    <property type="molecule type" value="Genomic_DNA"/>
</dbReference>
<dbReference type="VEuPathDB" id="VectorBase:GPPI047955"/>
<dbReference type="EMBL" id="JXJN01024891">
    <property type="status" value="NOT_ANNOTATED_CDS"/>
    <property type="molecule type" value="Genomic_DNA"/>
</dbReference>